<dbReference type="Gene3D" id="1.20.120.160">
    <property type="entry name" value="HPT domain"/>
    <property type="match status" value="1"/>
</dbReference>
<evidence type="ECO:0000313" key="4">
    <source>
        <dbReference type="Proteomes" id="UP000199603"/>
    </source>
</evidence>
<dbReference type="GO" id="GO:0004672">
    <property type="term" value="F:protein kinase activity"/>
    <property type="evidence" value="ECO:0007669"/>
    <property type="project" value="UniProtKB-ARBA"/>
</dbReference>
<reference evidence="3 4" key="1">
    <citation type="submission" date="2016-10" db="EMBL/GenBank/DDBJ databases">
        <authorList>
            <person name="de Groot N.N."/>
        </authorList>
    </citation>
    <scope>NUCLEOTIDE SEQUENCE [LARGE SCALE GENOMIC DNA]</scope>
    <source>
        <strain evidence="3 4">DSM 16957</strain>
    </source>
</reference>
<sequence length="126" mass="13886">MSIDGFDSLLALYRLALKDKRLKLRRYMASIREAASNEAAEADVTELRGMLHKMAGSAGAYGFPEVSDKARAIERQWIAWIKSPAEARRPVQALCAELLTPTLELLVLIDKAIAAASQATEEQEDP</sequence>
<keyword evidence="1" id="KW-0902">Two-component regulatory system</keyword>
<organism evidence="3 4">
    <name type="scientific">Aquimonas voraii</name>
    <dbReference type="NCBI Taxonomy" id="265719"/>
    <lineage>
        <taxon>Bacteria</taxon>
        <taxon>Pseudomonadati</taxon>
        <taxon>Pseudomonadota</taxon>
        <taxon>Gammaproteobacteria</taxon>
        <taxon>Lysobacterales</taxon>
        <taxon>Lysobacteraceae</taxon>
        <taxon>Aquimonas</taxon>
    </lineage>
</organism>
<dbReference type="EMBL" id="FNAG01000008">
    <property type="protein sequence ID" value="SDD83319.1"/>
    <property type="molecule type" value="Genomic_DNA"/>
</dbReference>
<dbReference type="Proteomes" id="UP000199603">
    <property type="component" value="Unassembled WGS sequence"/>
</dbReference>
<evidence type="ECO:0000259" key="2">
    <source>
        <dbReference type="Pfam" id="PF01627"/>
    </source>
</evidence>
<dbReference type="InterPro" id="IPR036641">
    <property type="entry name" value="HPT_dom_sf"/>
</dbReference>
<gene>
    <name evidence="3" type="ORF">SAMN04488509_10844</name>
</gene>
<proteinExistence type="predicted"/>
<feature type="domain" description="HPt" evidence="2">
    <location>
        <begin position="25"/>
        <end position="93"/>
    </location>
</feature>
<keyword evidence="4" id="KW-1185">Reference proteome</keyword>
<protein>
    <submittedName>
        <fullName evidence="3">Hpt domain-containing protein</fullName>
    </submittedName>
</protein>
<evidence type="ECO:0000313" key="3">
    <source>
        <dbReference type="EMBL" id="SDD83319.1"/>
    </source>
</evidence>
<dbReference type="OrthoDB" id="9814716at2"/>
<dbReference type="InterPro" id="IPR008207">
    <property type="entry name" value="Sig_transdc_His_kin_Hpt_dom"/>
</dbReference>
<dbReference type="GO" id="GO:0000160">
    <property type="term" value="P:phosphorelay signal transduction system"/>
    <property type="evidence" value="ECO:0007669"/>
    <property type="project" value="UniProtKB-KW"/>
</dbReference>
<dbReference type="RefSeq" id="WP_091243427.1">
    <property type="nucleotide sequence ID" value="NZ_FNAG01000008.1"/>
</dbReference>
<accession>A0A1G6XYT9</accession>
<dbReference type="STRING" id="265719.SAMN04488509_10844"/>
<dbReference type="Pfam" id="PF01627">
    <property type="entry name" value="Hpt"/>
    <property type="match status" value="1"/>
</dbReference>
<dbReference type="AlphaFoldDB" id="A0A1G6XYT9"/>
<dbReference type="SUPFAM" id="SSF47226">
    <property type="entry name" value="Histidine-containing phosphotransfer domain, HPT domain"/>
    <property type="match status" value="1"/>
</dbReference>
<evidence type="ECO:0000256" key="1">
    <source>
        <dbReference type="ARBA" id="ARBA00023012"/>
    </source>
</evidence>
<name>A0A1G6XYT9_9GAMM</name>